<sequence>MIHLYGIVSLWIADKFLKGVLLVMAKWKSAKNLNQKGLAVAGLTSSTVADDTHTEENQGASKQRVDHNTADNQIEQQ</sequence>
<feature type="region of interest" description="Disordered" evidence="1">
    <location>
        <begin position="49"/>
        <end position="77"/>
    </location>
</feature>
<protein>
    <submittedName>
        <fullName evidence="2">Uncharacterized protein</fullName>
    </submittedName>
</protein>
<gene>
    <name evidence="2" type="ORF">ADS79_02395</name>
</gene>
<proteinExistence type="predicted"/>
<name>A0A0K9Z0V4_9BACL</name>
<dbReference type="PATRIC" id="fig|54915.3.peg.5642"/>
<evidence type="ECO:0000313" key="2">
    <source>
        <dbReference type="EMBL" id="KNB74556.1"/>
    </source>
</evidence>
<evidence type="ECO:0000256" key="1">
    <source>
        <dbReference type="SAM" id="MobiDB-lite"/>
    </source>
</evidence>
<dbReference type="Proteomes" id="UP000036834">
    <property type="component" value="Unassembled WGS sequence"/>
</dbReference>
<reference evidence="3" key="1">
    <citation type="submission" date="2015-07" db="EMBL/GenBank/DDBJ databases">
        <title>Genome sequencing project for genomic taxonomy and phylogenomics of Bacillus-like bacteria.</title>
        <authorList>
            <person name="Liu B."/>
            <person name="Wang J."/>
            <person name="Zhu Y."/>
            <person name="Liu G."/>
            <person name="Chen Q."/>
            <person name="Chen Z."/>
            <person name="Lan J."/>
            <person name="Che J."/>
            <person name="Ge C."/>
            <person name="Shi H."/>
            <person name="Pan Z."/>
            <person name="Liu X."/>
        </authorList>
    </citation>
    <scope>NUCLEOTIDE SEQUENCE [LARGE SCALE GENOMIC DNA]</scope>
    <source>
        <strain evidence="3">DSM 9887</strain>
    </source>
</reference>
<dbReference type="AlphaFoldDB" id="A0A0K9Z0V4"/>
<comment type="caution">
    <text evidence="2">The sequence shown here is derived from an EMBL/GenBank/DDBJ whole genome shotgun (WGS) entry which is preliminary data.</text>
</comment>
<accession>A0A0K9Z0V4</accession>
<dbReference type="EMBL" id="LGIQ01000002">
    <property type="protein sequence ID" value="KNB74556.1"/>
    <property type="molecule type" value="Genomic_DNA"/>
</dbReference>
<organism evidence="2 3">
    <name type="scientific">Brevibacillus reuszeri</name>
    <dbReference type="NCBI Taxonomy" id="54915"/>
    <lineage>
        <taxon>Bacteria</taxon>
        <taxon>Bacillati</taxon>
        <taxon>Bacillota</taxon>
        <taxon>Bacilli</taxon>
        <taxon>Bacillales</taxon>
        <taxon>Paenibacillaceae</taxon>
        <taxon>Brevibacillus</taxon>
    </lineage>
</organism>
<dbReference type="STRING" id="54915.ADS79_02395"/>
<evidence type="ECO:0000313" key="3">
    <source>
        <dbReference type="Proteomes" id="UP000036834"/>
    </source>
</evidence>